<evidence type="ECO:0000256" key="1">
    <source>
        <dbReference type="SAM" id="Phobius"/>
    </source>
</evidence>
<dbReference type="PANTHER" id="PTHR30373">
    <property type="entry name" value="UPF0603 PROTEIN YGCG"/>
    <property type="match status" value="1"/>
</dbReference>
<feature type="domain" description="TPM" evidence="2">
    <location>
        <begin position="107"/>
        <end position="172"/>
    </location>
</feature>
<evidence type="ECO:0000313" key="3">
    <source>
        <dbReference type="EMBL" id="MBT0652994.1"/>
    </source>
</evidence>
<keyword evidence="1" id="KW-0812">Transmembrane</keyword>
<evidence type="ECO:0000313" key="4">
    <source>
        <dbReference type="Proteomes" id="UP000756860"/>
    </source>
</evidence>
<dbReference type="Pfam" id="PF04536">
    <property type="entry name" value="TPM_phosphatase"/>
    <property type="match status" value="1"/>
</dbReference>
<comment type="caution">
    <text evidence="3">The sequence shown here is derived from an EMBL/GenBank/DDBJ whole genome shotgun (WGS) entry which is preliminary data.</text>
</comment>
<name>A0ABS5SEQ5_9BACT</name>
<dbReference type="EMBL" id="JAHCVK010000002">
    <property type="protein sequence ID" value="MBT0652994.1"/>
    <property type="molecule type" value="Genomic_DNA"/>
</dbReference>
<dbReference type="Proteomes" id="UP000756860">
    <property type="component" value="Unassembled WGS sequence"/>
</dbReference>
<sequence length="210" mass="23584">MKRASDFFSGDEREMIRRAVHAAESSTTGEIATMVVDESDSYRDAVALGGVLLAALLAMVVAILLHHVTIWFYIPLVFVLYFPCRALFVRVPALKLPLLTRARINLSVRERAVRAFYEKGLHRTREATGILIFISLLEHKVWILGDRGIDRKIPPDSWQGLARELSAGLRDNRACEVLCTVVTKCGVALKEHFPRMPDDLNELPDDVITS</sequence>
<accession>A0ABS5SEQ5</accession>
<keyword evidence="1" id="KW-0472">Membrane</keyword>
<proteinExistence type="predicted"/>
<dbReference type="InterPro" id="IPR007621">
    <property type="entry name" value="TPM_dom"/>
</dbReference>
<reference evidence="3 4" key="1">
    <citation type="submission" date="2021-05" db="EMBL/GenBank/DDBJ databases">
        <title>The draft genome of Geobacter luticola JCM 17780.</title>
        <authorList>
            <person name="Xu Z."/>
            <person name="Masuda Y."/>
            <person name="Itoh H."/>
            <person name="Senoo K."/>
        </authorList>
    </citation>
    <scope>NUCLEOTIDE SEQUENCE [LARGE SCALE GENOMIC DNA]</scope>
    <source>
        <strain evidence="3 4">JCM 17780</strain>
    </source>
</reference>
<feature type="transmembrane region" description="Helical" evidence="1">
    <location>
        <begin position="70"/>
        <end position="88"/>
    </location>
</feature>
<dbReference type="Gene3D" id="3.10.310.50">
    <property type="match status" value="1"/>
</dbReference>
<protein>
    <recommendedName>
        <fullName evidence="2">TPM domain-containing protein</fullName>
    </recommendedName>
</protein>
<evidence type="ECO:0000259" key="2">
    <source>
        <dbReference type="Pfam" id="PF04536"/>
    </source>
</evidence>
<dbReference type="PANTHER" id="PTHR30373:SF8">
    <property type="entry name" value="BLL7265 PROTEIN"/>
    <property type="match status" value="1"/>
</dbReference>
<gene>
    <name evidence="3" type="ORF">KI810_07995</name>
</gene>
<keyword evidence="1" id="KW-1133">Transmembrane helix</keyword>
<organism evidence="3 4">
    <name type="scientific">Geomobilimonas luticola</name>
    <dbReference type="NCBI Taxonomy" id="1114878"/>
    <lineage>
        <taxon>Bacteria</taxon>
        <taxon>Pseudomonadati</taxon>
        <taxon>Thermodesulfobacteriota</taxon>
        <taxon>Desulfuromonadia</taxon>
        <taxon>Geobacterales</taxon>
        <taxon>Geobacteraceae</taxon>
        <taxon>Geomobilimonas</taxon>
    </lineage>
</organism>
<dbReference type="RefSeq" id="WP_214174980.1">
    <property type="nucleotide sequence ID" value="NZ_JAHCVK010000002.1"/>
</dbReference>
<keyword evidence="4" id="KW-1185">Reference proteome</keyword>
<feature type="transmembrane region" description="Helical" evidence="1">
    <location>
        <begin position="45"/>
        <end position="64"/>
    </location>
</feature>